<dbReference type="PANTHER" id="PTHR39550:SF1">
    <property type="entry name" value="SLL0658 PROTEIN"/>
    <property type="match status" value="1"/>
</dbReference>
<proteinExistence type="predicted"/>
<reference evidence="1" key="1">
    <citation type="journal article" date="2024" name="Syst. Appl. Microbiol.">
        <title>First single-strain enrichments of Electrothrix cable bacteria, description of E. aestuarii sp. nov. and E. rattekaaiensis sp. nov., and proposal of a cable bacteria taxonomy following the rules of the SeqCode.</title>
        <authorList>
            <person name="Plum-Jensen L.E."/>
            <person name="Schramm A."/>
            <person name="Marshall I.P.G."/>
        </authorList>
    </citation>
    <scope>NUCLEOTIDE SEQUENCE</scope>
    <source>
        <strain evidence="1">Rat1</strain>
    </source>
</reference>
<evidence type="ECO:0000313" key="1">
    <source>
        <dbReference type="EMBL" id="XCN74088.1"/>
    </source>
</evidence>
<dbReference type="InterPro" id="IPR021799">
    <property type="entry name" value="PIN-like_prokaryotic"/>
</dbReference>
<dbReference type="AlphaFoldDB" id="A0AAU8LY11"/>
<sequence>MSKIVIADSSCLIGLCKINKLFVLEKIFENILIPEAVYHEVVIKGKGRQGAEEVKNSDWIEQRKIMNTLAVKALRIGLGPGESEAIILADECKADFLILDDLKARQTAEELGLTVVGTVALLKKAWEKDLIESFEDTLTDLSNVGFRFSVS</sequence>
<dbReference type="Pfam" id="PF11848">
    <property type="entry name" value="DUF3368"/>
    <property type="match status" value="1"/>
</dbReference>
<accession>A0AAU8LY11</accession>
<gene>
    <name evidence="1" type="ORF">Q3M24_04855</name>
</gene>
<organism evidence="1">
    <name type="scientific">Candidatus Electrothrix aestuarii</name>
    <dbReference type="NCBI Taxonomy" id="3062594"/>
    <lineage>
        <taxon>Bacteria</taxon>
        <taxon>Pseudomonadati</taxon>
        <taxon>Thermodesulfobacteriota</taxon>
        <taxon>Desulfobulbia</taxon>
        <taxon>Desulfobulbales</taxon>
        <taxon>Desulfobulbaceae</taxon>
        <taxon>Candidatus Electrothrix</taxon>
    </lineage>
</organism>
<reference evidence="1" key="2">
    <citation type="submission" date="2024-06" db="EMBL/GenBank/DDBJ databases">
        <authorList>
            <person name="Plum-Jensen L.E."/>
            <person name="Schramm A."/>
            <person name="Marshall I.P.G."/>
        </authorList>
    </citation>
    <scope>NUCLEOTIDE SEQUENCE</scope>
    <source>
        <strain evidence="1">Rat1</strain>
    </source>
</reference>
<dbReference type="KEGG" id="eaj:Q3M24_04855"/>
<name>A0AAU8LY11_9BACT</name>
<protein>
    <submittedName>
        <fullName evidence="1">DUF3368 domain-containing protein</fullName>
    </submittedName>
</protein>
<dbReference type="PANTHER" id="PTHR39550">
    <property type="entry name" value="SLL0658 PROTEIN"/>
    <property type="match status" value="1"/>
</dbReference>
<dbReference type="EMBL" id="CP159373">
    <property type="protein sequence ID" value="XCN74088.1"/>
    <property type="molecule type" value="Genomic_DNA"/>
</dbReference>